<dbReference type="SUPFAM" id="SSF50692">
    <property type="entry name" value="ADC-like"/>
    <property type="match status" value="1"/>
</dbReference>
<keyword evidence="1" id="KW-0479">Metal-binding</keyword>
<dbReference type="RefSeq" id="WP_048099040.1">
    <property type="nucleotide sequence ID" value="NZ_JFZT01000020.1"/>
</dbReference>
<gene>
    <name evidence="5" type="ORF">CM19_03445</name>
</gene>
<evidence type="ECO:0000256" key="3">
    <source>
        <dbReference type="ARBA" id="ARBA00023014"/>
    </source>
</evidence>
<dbReference type="PANTHER" id="PTHR43742">
    <property type="entry name" value="TRIMETHYLAMINE-N-OXIDE REDUCTASE"/>
    <property type="match status" value="1"/>
</dbReference>
<evidence type="ECO:0000256" key="1">
    <source>
        <dbReference type="ARBA" id="ARBA00022723"/>
    </source>
</evidence>
<dbReference type="InterPro" id="IPR050612">
    <property type="entry name" value="Prok_Mopterin_Oxidored"/>
</dbReference>
<dbReference type="AlphaFoldDB" id="A0A031LQM9"/>
<dbReference type="InterPro" id="IPR009010">
    <property type="entry name" value="Asp_de-COase-like_dom_sf"/>
</dbReference>
<dbReference type="GO" id="GO:0046872">
    <property type="term" value="F:metal ion binding"/>
    <property type="evidence" value="ECO:0007669"/>
    <property type="project" value="UniProtKB-KW"/>
</dbReference>
<dbReference type="OrthoDB" id="23466at2157"/>
<dbReference type="InterPro" id="IPR006656">
    <property type="entry name" value="Mopterin_OxRdtase"/>
</dbReference>
<organism evidence="5 6">
    <name type="scientific">Candidatus Acidianus copahuensis</name>
    <dbReference type="NCBI Taxonomy" id="1160895"/>
    <lineage>
        <taxon>Archaea</taxon>
        <taxon>Thermoproteota</taxon>
        <taxon>Thermoprotei</taxon>
        <taxon>Sulfolobales</taxon>
        <taxon>Sulfolobaceae</taxon>
        <taxon>Acidianus</taxon>
    </lineage>
</organism>
<sequence length="582" mass="66487">MVIACTRDCYDTCIFDDEYRPMSIFPTNGFTCSRGMADLKRNEINRLVHPVVEGKEVDWGYALDYVSRLISATDKKRIAHIEYDGNQGLLTWYFPARLWNLLGTISTDYSICSTEGHEGIKAHYGSSLGSSPEDFLKANSFVMWGSETPFSFIHGWKLIKDKFKIAIDIRESEAVKRSDVSFIIKPSSDPYLAIGVIKEIMKYNMENSLLDDPITLQKYVNSFSDDEIAIETGLAYNKIKELAKIYQDMKPLTIIGFALGRTINGGHAVGLISLIPALLGLRRWFFYANSQGLGIDFNYLRGLHAYRPSRVVGMSELAYEIEKGKIDLLYVWNSNPIHSLPGSDRIIDAVNEGRLKVITHDPFVNETTKISEVQLPAATFLEKEDVVYSYWHNYLVYNSPIRKKKGLTEIELMREIAKRLKISDEVIWEDEWNAISKSTGIDSERLKKDKIIKLDRKIEGNKVKVLPLPQKLERCENVLIFSSHPNFTNSQFREIYKGEAKVFNSRFEGVGYMYNEFGKVRVHFVKDERIPEGVYFMYKSHLFDLDGKPINCLEGPRKGKLSGTPPLNSCEIKVEIDQKSTS</sequence>
<feature type="domain" description="Molybdopterin oxidoreductase" evidence="4">
    <location>
        <begin position="46"/>
        <end position="387"/>
    </location>
</feature>
<accession>A0A031LQM9</accession>
<evidence type="ECO:0000256" key="2">
    <source>
        <dbReference type="ARBA" id="ARBA00023004"/>
    </source>
</evidence>
<evidence type="ECO:0000313" key="5">
    <source>
        <dbReference type="EMBL" id="EZQ10677.1"/>
    </source>
</evidence>
<dbReference type="Gene3D" id="3.40.228.10">
    <property type="entry name" value="Dimethylsulfoxide Reductase, domain 2"/>
    <property type="match status" value="1"/>
</dbReference>
<keyword evidence="2" id="KW-0408">Iron</keyword>
<dbReference type="Pfam" id="PF00384">
    <property type="entry name" value="Molybdopterin"/>
    <property type="match status" value="1"/>
</dbReference>
<dbReference type="GO" id="GO:0016491">
    <property type="term" value="F:oxidoreductase activity"/>
    <property type="evidence" value="ECO:0007669"/>
    <property type="project" value="InterPro"/>
</dbReference>
<proteinExistence type="predicted"/>
<dbReference type="SUPFAM" id="SSF53706">
    <property type="entry name" value="Formate dehydrogenase/DMSO reductase, domains 1-3"/>
    <property type="match status" value="1"/>
</dbReference>
<reference evidence="5 6" key="1">
    <citation type="submission" date="2014-03" db="EMBL/GenBank/DDBJ databases">
        <title>Draft genome sequence of the novel thermoacidophilic archaea Acidianus copahuensis ALE1 strain, isolated from Copahue volcanic area in Neuquen Argentina.</title>
        <authorList>
            <person name="Urbieta M.S."/>
            <person name="Rascovan N."/>
            <person name="Castro C."/>
            <person name="Revale S."/>
            <person name="Giaveno M.A."/>
            <person name="Vazquez M.P."/>
            <person name="Donati E.R."/>
        </authorList>
    </citation>
    <scope>NUCLEOTIDE SEQUENCE [LARGE SCALE GENOMIC DNA]</scope>
    <source>
        <strain evidence="5 6">ALE1</strain>
    </source>
</reference>
<name>A0A031LQM9_9CREN</name>
<dbReference type="Gene3D" id="3.40.50.740">
    <property type="match status" value="1"/>
</dbReference>
<dbReference type="GO" id="GO:0051536">
    <property type="term" value="F:iron-sulfur cluster binding"/>
    <property type="evidence" value="ECO:0007669"/>
    <property type="project" value="UniProtKB-KW"/>
</dbReference>
<protein>
    <submittedName>
        <fullName evidence="5">Dehydrogenase</fullName>
    </submittedName>
</protein>
<keyword evidence="3" id="KW-0411">Iron-sulfur</keyword>
<dbReference type="STRING" id="1160895.CM19_03445"/>
<dbReference type="EMBL" id="JFZT01000020">
    <property type="protein sequence ID" value="EZQ10677.1"/>
    <property type="molecule type" value="Genomic_DNA"/>
</dbReference>
<comment type="caution">
    <text evidence="5">The sequence shown here is derived from an EMBL/GenBank/DDBJ whole genome shotgun (WGS) entry which is preliminary data.</text>
</comment>
<evidence type="ECO:0000259" key="4">
    <source>
        <dbReference type="Pfam" id="PF00384"/>
    </source>
</evidence>
<dbReference type="Proteomes" id="UP000024332">
    <property type="component" value="Unassembled WGS sequence"/>
</dbReference>
<dbReference type="PANTHER" id="PTHR43742:SF6">
    <property type="entry name" value="OXIDOREDUCTASE YYAE-RELATED"/>
    <property type="match status" value="1"/>
</dbReference>
<evidence type="ECO:0000313" key="6">
    <source>
        <dbReference type="Proteomes" id="UP000024332"/>
    </source>
</evidence>
<keyword evidence="6" id="KW-1185">Reference proteome</keyword>
<dbReference type="Gene3D" id="3.30.2070.10">
    <property type="entry name" value="Formate dehydrogenase/DMSO reductase"/>
    <property type="match status" value="1"/>
</dbReference>